<proteinExistence type="predicted"/>
<name>A0ABR2HSG7_9PEZI</name>
<comment type="caution">
    <text evidence="2">The sequence shown here is derived from an EMBL/GenBank/DDBJ whole genome shotgun (WGS) entry which is preliminary data.</text>
</comment>
<dbReference type="Proteomes" id="UP001390339">
    <property type="component" value="Unassembled WGS sequence"/>
</dbReference>
<dbReference type="EMBL" id="JAPCWZ010000009">
    <property type="protein sequence ID" value="KAK8851770.1"/>
    <property type="molecule type" value="Genomic_DNA"/>
</dbReference>
<gene>
    <name evidence="2" type="ORF">PGQ11_014249</name>
</gene>
<feature type="region of interest" description="Disordered" evidence="1">
    <location>
        <begin position="1"/>
        <end position="42"/>
    </location>
</feature>
<keyword evidence="3" id="KW-1185">Reference proteome</keyword>
<feature type="compositionally biased region" description="Polar residues" evidence="1">
    <location>
        <begin position="1"/>
        <end position="18"/>
    </location>
</feature>
<evidence type="ECO:0000313" key="2">
    <source>
        <dbReference type="EMBL" id="KAK8851770.1"/>
    </source>
</evidence>
<sequence>MNGLNSEQGAATKLSNPSEYMEGHQESAEPDTPTSVASSTRYRDLPTWSAKINEHECHPIKSLQSFEQGLGDSELEKHERDVNELAEWIKSQLQHILYEELDQNLKGCKTAHSCPTPGRAKSQPYPRVKIETDPRESKWFAEWAVRYITGRRMLVFTDGGSCDQGSSAAFTYTYLSEGHIQQHGHWHDMSYGIIGDVQSLEVQKRAVELMMEIINPKNPEDKSTDVASVVRSQTLEQDTQGITTDKQGFLGERPEPMGKEEIEGLTDEKITPKRLRRRIQTALMFLRVGKSLRAGSRQIWDKYHNNRL</sequence>
<evidence type="ECO:0000313" key="3">
    <source>
        <dbReference type="Proteomes" id="UP001390339"/>
    </source>
</evidence>
<evidence type="ECO:0000256" key="1">
    <source>
        <dbReference type="SAM" id="MobiDB-lite"/>
    </source>
</evidence>
<organism evidence="2 3">
    <name type="scientific">Apiospora arundinis</name>
    <dbReference type="NCBI Taxonomy" id="335852"/>
    <lineage>
        <taxon>Eukaryota</taxon>
        <taxon>Fungi</taxon>
        <taxon>Dikarya</taxon>
        <taxon>Ascomycota</taxon>
        <taxon>Pezizomycotina</taxon>
        <taxon>Sordariomycetes</taxon>
        <taxon>Xylariomycetidae</taxon>
        <taxon>Amphisphaeriales</taxon>
        <taxon>Apiosporaceae</taxon>
        <taxon>Apiospora</taxon>
    </lineage>
</organism>
<protein>
    <submittedName>
        <fullName evidence="2">Uncharacterized protein</fullName>
    </submittedName>
</protein>
<accession>A0ABR2HSG7</accession>
<reference evidence="2 3" key="1">
    <citation type="journal article" date="2024" name="IMA Fungus">
        <title>Apiospora arundinis, a panoply of carbohydrate-active enzymes and secondary metabolites.</title>
        <authorList>
            <person name="Sorensen T."/>
            <person name="Petersen C."/>
            <person name="Muurmann A.T."/>
            <person name="Christiansen J.V."/>
            <person name="Brundto M.L."/>
            <person name="Overgaard C.K."/>
            <person name="Boysen A.T."/>
            <person name="Wollenberg R.D."/>
            <person name="Larsen T.O."/>
            <person name="Sorensen J.L."/>
            <person name="Nielsen K.L."/>
            <person name="Sondergaard T.E."/>
        </authorList>
    </citation>
    <scope>NUCLEOTIDE SEQUENCE [LARGE SCALE GENOMIC DNA]</scope>
    <source>
        <strain evidence="2 3">AAU 773</strain>
    </source>
</reference>